<protein>
    <submittedName>
        <fullName evidence="7">Thiol peroxidase</fullName>
        <ecNumber evidence="7">1.11.1.-</ecNumber>
    </submittedName>
</protein>
<evidence type="ECO:0000313" key="7">
    <source>
        <dbReference type="EMBL" id="USY17544.1"/>
    </source>
</evidence>
<dbReference type="Gene3D" id="3.40.30.10">
    <property type="entry name" value="Glutaredoxin"/>
    <property type="match status" value="1"/>
</dbReference>
<dbReference type="EC" id="1.11.1.-" evidence="7"/>
<evidence type="ECO:0000313" key="8">
    <source>
        <dbReference type="Proteomes" id="UP001055940"/>
    </source>
</evidence>
<keyword evidence="5" id="KW-0676">Redox-active center</keyword>
<dbReference type="NCBIfam" id="NF001808">
    <property type="entry name" value="PRK00522.1"/>
    <property type="match status" value="1"/>
</dbReference>
<organism evidence="7 8">
    <name type="scientific">Nocardiopsis exhalans</name>
    <dbReference type="NCBI Taxonomy" id="163604"/>
    <lineage>
        <taxon>Bacteria</taxon>
        <taxon>Bacillati</taxon>
        <taxon>Actinomycetota</taxon>
        <taxon>Actinomycetes</taxon>
        <taxon>Streptosporangiales</taxon>
        <taxon>Nocardiopsidaceae</taxon>
        <taxon>Nocardiopsis</taxon>
    </lineage>
</organism>
<dbReference type="PROSITE" id="PS51352">
    <property type="entry name" value="THIOREDOXIN_2"/>
    <property type="match status" value="1"/>
</dbReference>
<proteinExistence type="predicted"/>
<keyword evidence="8" id="KW-1185">Reference proteome</keyword>
<dbReference type="PROSITE" id="PS01265">
    <property type="entry name" value="TPX"/>
    <property type="match status" value="1"/>
</dbReference>
<dbReference type="PANTHER" id="PTHR43110:SF1">
    <property type="entry name" value="THIOL PEROXIDASE"/>
    <property type="match status" value="1"/>
</dbReference>
<evidence type="ECO:0000256" key="4">
    <source>
        <dbReference type="ARBA" id="ARBA00023157"/>
    </source>
</evidence>
<dbReference type="CDD" id="cd03014">
    <property type="entry name" value="PRX_Atyp2cys"/>
    <property type="match status" value="1"/>
</dbReference>
<keyword evidence="1 7" id="KW-0575">Peroxidase</keyword>
<evidence type="ECO:0000256" key="1">
    <source>
        <dbReference type="ARBA" id="ARBA00022559"/>
    </source>
</evidence>
<sequence>MDTTIERPGGTTFRGRPVTLLGSGVRVGEQAPDFTAVGPDMQAVGLSWAPDTVRVLCSVPSVDTPVCDRQTRFLGTEIAALPGAELLTLSVDLPFAQRRWCGASGMEGIVASDHRDLSFGLAYGVAVKELRLLSRALFVVDAGGTVRHAQYVDASDGPADHEAVLKAVRDCL</sequence>
<dbReference type="EMBL" id="CP099837">
    <property type="protein sequence ID" value="USY17544.1"/>
    <property type="molecule type" value="Genomic_DNA"/>
</dbReference>
<evidence type="ECO:0000256" key="5">
    <source>
        <dbReference type="ARBA" id="ARBA00023284"/>
    </source>
</evidence>
<dbReference type="RefSeq" id="WP_254417109.1">
    <property type="nucleotide sequence ID" value="NZ_BAAAJB010000011.1"/>
</dbReference>
<dbReference type="InterPro" id="IPR050455">
    <property type="entry name" value="Tpx_Peroxidase_subfamily"/>
</dbReference>
<dbReference type="InterPro" id="IPR013740">
    <property type="entry name" value="Redoxin"/>
</dbReference>
<dbReference type="InterPro" id="IPR002065">
    <property type="entry name" value="TPX"/>
</dbReference>
<keyword evidence="2" id="KW-0049">Antioxidant</keyword>
<dbReference type="GO" id="GO:0004601">
    <property type="term" value="F:peroxidase activity"/>
    <property type="evidence" value="ECO:0007669"/>
    <property type="project" value="UniProtKB-KW"/>
</dbReference>
<evidence type="ECO:0000259" key="6">
    <source>
        <dbReference type="PROSITE" id="PS51352"/>
    </source>
</evidence>
<dbReference type="InterPro" id="IPR018219">
    <property type="entry name" value="Tpx_CS"/>
</dbReference>
<dbReference type="PANTHER" id="PTHR43110">
    <property type="entry name" value="THIOL PEROXIDASE"/>
    <property type="match status" value="1"/>
</dbReference>
<keyword evidence="3 7" id="KW-0560">Oxidoreductase</keyword>
<gene>
    <name evidence="7" type="primary">tpx</name>
    <name evidence="7" type="ORF">NE857_19595</name>
</gene>
<evidence type="ECO:0000256" key="2">
    <source>
        <dbReference type="ARBA" id="ARBA00022862"/>
    </source>
</evidence>
<dbReference type="InterPro" id="IPR013766">
    <property type="entry name" value="Thioredoxin_domain"/>
</dbReference>
<feature type="domain" description="Thioredoxin" evidence="6">
    <location>
        <begin position="25"/>
        <end position="172"/>
    </location>
</feature>
<dbReference type="Pfam" id="PF08534">
    <property type="entry name" value="Redoxin"/>
    <property type="match status" value="1"/>
</dbReference>
<evidence type="ECO:0000256" key="3">
    <source>
        <dbReference type="ARBA" id="ARBA00023002"/>
    </source>
</evidence>
<accession>A0ABY5D341</accession>
<dbReference type="InterPro" id="IPR036249">
    <property type="entry name" value="Thioredoxin-like_sf"/>
</dbReference>
<keyword evidence="4" id="KW-1015">Disulfide bond</keyword>
<name>A0ABY5D341_9ACTN</name>
<dbReference type="SUPFAM" id="SSF52833">
    <property type="entry name" value="Thioredoxin-like"/>
    <property type="match status" value="1"/>
</dbReference>
<dbReference type="Proteomes" id="UP001055940">
    <property type="component" value="Chromosome"/>
</dbReference>
<reference evidence="7" key="1">
    <citation type="submission" date="2022-06" db="EMBL/GenBank/DDBJ databases">
        <authorList>
            <person name="Ping M."/>
        </authorList>
    </citation>
    <scope>NUCLEOTIDE SEQUENCE</scope>
    <source>
        <strain evidence="7">JCM11759T</strain>
    </source>
</reference>